<keyword evidence="3" id="KW-0808">Transferase</keyword>
<dbReference type="AlphaFoldDB" id="A0AB39M180"/>
<dbReference type="Gene3D" id="3.40.630.30">
    <property type="match status" value="1"/>
</dbReference>
<protein>
    <submittedName>
        <fullName evidence="3">GNAT family N-acetyltransferase</fullName>
        <ecNumber evidence="3">2.3.1.-</ecNumber>
    </submittedName>
</protein>
<dbReference type="EC" id="2.3.1.-" evidence="3"/>
<feature type="domain" description="BioF2-like acetyltransferase" evidence="2">
    <location>
        <begin position="199"/>
        <end position="330"/>
    </location>
</feature>
<dbReference type="RefSeq" id="WP_369186835.1">
    <property type="nucleotide sequence ID" value="NZ_CP163431.1"/>
</dbReference>
<feature type="region of interest" description="Disordered" evidence="1">
    <location>
        <begin position="377"/>
        <end position="406"/>
    </location>
</feature>
<evidence type="ECO:0000256" key="1">
    <source>
        <dbReference type="SAM" id="MobiDB-lite"/>
    </source>
</evidence>
<dbReference type="EMBL" id="CP163431">
    <property type="protein sequence ID" value="XDP99863.1"/>
    <property type="molecule type" value="Genomic_DNA"/>
</dbReference>
<organism evidence="3">
    <name type="scientific">Streptomyces sp. R08</name>
    <dbReference type="NCBI Taxonomy" id="3238624"/>
    <lineage>
        <taxon>Bacteria</taxon>
        <taxon>Bacillati</taxon>
        <taxon>Actinomycetota</taxon>
        <taxon>Actinomycetes</taxon>
        <taxon>Kitasatosporales</taxon>
        <taxon>Streptomycetaceae</taxon>
        <taxon>Streptomyces</taxon>
    </lineage>
</organism>
<evidence type="ECO:0000313" key="3">
    <source>
        <dbReference type="EMBL" id="XDP99863.1"/>
    </source>
</evidence>
<accession>A0AB39M180</accession>
<keyword evidence="3" id="KW-0012">Acyltransferase</keyword>
<dbReference type="GO" id="GO:0016746">
    <property type="term" value="F:acyltransferase activity"/>
    <property type="evidence" value="ECO:0007669"/>
    <property type="project" value="UniProtKB-KW"/>
</dbReference>
<dbReference type="Pfam" id="PF13480">
    <property type="entry name" value="Acetyltransf_6"/>
    <property type="match status" value="1"/>
</dbReference>
<name>A0AB39M180_9ACTN</name>
<sequence length="406" mass="44789">MEPAADDTACRVEVLRSVDFLPPSVWHQLAPPDDPMWSRTVFGAMEDGAIGPDGYAYLVVRRGPRTEAVLPMALFRNLRLDDIVGSHERQLLSPVRKLAPRLLRVPMLFCGNFLGQGHVLSARPLTDEVIRALVDGVLRFARAERLGTVVFKDFAPDDLNPLRGALSSAGFFPAPSMPDTELPLSARSFDRYVEQLPAKPRRNARSNLRKFAAHPGLRMETVEDFRPLVPQMLHLYQQVMDRADQRLDVLDAGFLTALAASPGPDRRLVACFDGERLVAFLLCLFSGSGATGARIGLDYRLAHEARLYHNVHYAAIRLALDAGCRHIRFAQTAYTPKLEFGCRLTEQSYAITHLHPLPRAVLRRLLPAALAAARTQALGPHPPARATHPRDTAAADQEGAPSACPE</sequence>
<proteinExistence type="predicted"/>
<dbReference type="InterPro" id="IPR038740">
    <property type="entry name" value="BioF2-like_GNAT_dom"/>
</dbReference>
<reference evidence="3" key="1">
    <citation type="submission" date="2024-07" db="EMBL/GenBank/DDBJ databases">
        <authorList>
            <person name="Yu S.T."/>
        </authorList>
    </citation>
    <scope>NUCLEOTIDE SEQUENCE</scope>
    <source>
        <strain evidence="3">R08</strain>
    </source>
</reference>
<dbReference type="InterPro" id="IPR016181">
    <property type="entry name" value="Acyl_CoA_acyltransferase"/>
</dbReference>
<dbReference type="SUPFAM" id="SSF55729">
    <property type="entry name" value="Acyl-CoA N-acyltransferases (Nat)"/>
    <property type="match status" value="1"/>
</dbReference>
<gene>
    <name evidence="3" type="ORF">AB5J58_06580</name>
</gene>
<evidence type="ECO:0000259" key="2">
    <source>
        <dbReference type="Pfam" id="PF13480"/>
    </source>
</evidence>